<keyword evidence="3" id="KW-0812">Transmembrane</keyword>
<feature type="region of interest" description="Disordered" evidence="2">
    <location>
        <begin position="396"/>
        <end position="472"/>
    </location>
</feature>
<evidence type="ECO:0000313" key="6">
    <source>
        <dbReference type="Proteomes" id="UP000433071"/>
    </source>
</evidence>
<dbReference type="Gene3D" id="3.40.630.190">
    <property type="entry name" value="LCP protein"/>
    <property type="match status" value="1"/>
</dbReference>
<comment type="caution">
    <text evidence="5">The sequence shown here is derived from an EMBL/GenBank/DDBJ whole genome shotgun (WGS) entry which is preliminary data.</text>
</comment>
<keyword evidence="3" id="KW-0472">Membrane</keyword>
<evidence type="ECO:0000256" key="2">
    <source>
        <dbReference type="SAM" id="MobiDB-lite"/>
    </source>
</evidence>
<dbReference type="Proteomes" id="UP000433071">
    <property type="component" value="Unassembled WGS sequence"/>
</dbReference>
<gene>
    <name evidence="5" type="ORF">GJ743_16895</name>
</gene>
<sequence>MSDLIDAPQDDTPTADDGVSNGHVPLPPVIPPPAPPAARLPPVLTEAAVPPAHHGRLPRRGAGRAFAKGVGTTLVVLLLASGAIAAYAVSSIVTPVAAKPSVKFESEQVLESVPDIGAMEGGLNFLLVGSDKRPASGAFGDPDIESGVLNDVTMLLHISQDHSHAEVVSFPRDLLVDVPECPDPEDPEGFGYSARYGVKINTILNDGGMGCIAKTLEQMLGITIPVGGVVEFDGVAALSEAVGGVEVCVVDPIDDAYTGLVLDAGSHVIAGYEALAFLRTRHAVGDGSDLARISSQQTFLASLARTLQSAGTLGDPVKLYGIARAVVTNMTLSSGLQDLGRLVSVARALQSTDLDRIAFIQYPTVYTEDLGAVIPAASASIVASALQQDVAVQFDPTATDGTPFGTVDPNATDDPAEDPAVEASDTPEPTAPAQPSESATPAPTSEPITEALPGDVSGQTAAEVRCAAANSG</sequence>
<dbReference type="PANTHER" id="PTHR33392">
    <property type="entry name" value="POLYISOPRENYL-TEICHOIC ACID--PEPTIDOGLYCAN TEICHOIC ACID TRANSFERASE TAGU"/>
    <property type="match status" value="1"/>
</dbReference>
<feature type="compositionally biased region" description="Pro residues" evidence="2">
    <location>
        <begin position="25"/>
        <end position="39"/>
    </location>
</feature>
<reference evidence="5 6" key="1">
    <citation type="submission" date="2019-11" db="EMBL/GenBank/DDBJ databases">
        <title>Agromyces kandeliae sp. nov., isolated from mangrove soil.</title>
        <authorList>
            <person name="Wang R."/>
        </authorList>
    </citation>
    <scope>NUCLEOTIDE SEQUENCE [LARGE SCALE GENOMIC DNA]</scope>
    <source>
        <strain evidence="5 6">JCM 11433</strain>
    </source>
</reference>
<evidence type="ECO:0000256" key="3">
    <source>
        <dbReference type="SAM" id="Phobius"/>
    </source>
</evidence>
<dbReference type="Pfam" id="PF03816">
    <property type="entry name" value="LytR_cpsA_psr"/>
    <property type="match status" value="1"/>
</dbReference>
<evidence type="ECO:0000259" key="4">
    <source>
        <dbReference type="Pfam" id="PF03816"/>
    </source>
</evidence>
<dbReference type="AlphaFoldDB" id="A0A6I3M9B7"/>
<feature type="domain" description="Cell envelope-related transcriptional attenuator" evidence="4">
    <location>
        <begin position="150"/>
        <end position="308"/>
    </location>
</feature>
<organism evidence="5 6">
    <name type="scientific">Agromyces bracchium</name>
    <dbReference type="NCBI Taxonomy" id="88376"/>
    <lineage>
        <taxon>Bacteria</taxon>
        <taxon>Bacillati</taxon>
        <taxon>Actinomycetota</taxon>
        <taxon>Actinomycetes</taxon>
        <taxon>Micrococcales</taxon>
        <taxon>Microbacteriaceae</taxon>
        <taxon>Agromyces</taxon>
    </lineage>
</organism>
<dbReference type="InterPro" id="IPR004474">
    <property type="entry name" value="LytR_CpsA_psr"/>
</dbReference>
<evidence type="ECO:0000313" key="5">
    <source>
        <dbReference type="EMBL" id="MTH70049.1"/>
    </source>
</evidence>
<dbReference type="InterPro" id="IPR050922">
    <property type="entry name" value="LytR/CpsA/Psr_CW_biosynth"/>
</dbReference>
<feature type="compositionally biased region" description="Polar residues" evidence="2">
    <location>
        <begin position="433"/>
        <end position="447"/>
    </location>
</feature>
<evidence type="ECO:0000256" key="1">
    <source>
        <dbReference type="ARBA" id="ARBA00006068"/>
    </source>
</evidence>
<dbReference type="PANTHER" id="PTHR33392:SF6">
    <property type="entry name" value="POLYISOPRENYL-TEICHOIC ACID--PEPTIDOGLYCAN TEICHOIC ACID TRANSFERASE TAGU"/>
    <property type="match status" value="1"/>
</dbReference>
<feature type="transmembrane region" description="Helical" evidence="3">
    <location>
        <begin position="65"/>
        <end position="89"/>
    </location>
</feature>
<comment type="similarity">
    <text evidence="1">Belongs to the LytR/CpsA/Psr (LCP) family.</text>
</comment>
<dbReference type="EMBL" id="WMLB01000041">
    <property type="protein sequence ID" value="MTH70049.1"/>
    <property type="molecule type" value="Genomic_DNA"/>
</dbReference>
<keyword evidence="3" id="KW-1133">Transmembrane helix</keyword>
<feature type="region of interest" description="Disordered" evidence="2">
    <location>
        <begin position="1"/>
        <end position="39"/>
    </location>
</feature>
<keyword evidence="6" id="KW-1185">Reference proteome</keyword>
<dbReference type="OrthoDB" id="9782542at2"/>
<accession>A0A6I3M9B7</accession>
<protein>
    <submittedName>
        <fullName evidence="5">LytR family transcriptional regulator</fullName>
    </submittedName>
</protein>
<feature type="compositionally biased region" description="Low complexity" evidence="2">
    <location>
        <begin position="1"/>
        <end position="17"/>
    </location>
</feature>
<dbReference type="NCBIfam" id="TIGR00350">
    <property type="entry name" value="lytR_cpsA_psr"/>
    <property type="match status" value="1"/>
</dbReference>
<dbReference type="RefSeq" id="WP_155053073.1">
    <property type="nucleotide sequence ID" value="NZ_BAAAIB010000001.1"/>
</dbReference>
<proteinExistence type="inferred from homology"/>
<name>A0A6I3M9B7_9MICO</name>